<accession>A0A0P9PB96</accession>
<dbReference type="GO" id="GO:0000160">
    <property type="term" value="P:phosphorelay signal transduction system"/>
    <property type="evidence" value="ECO:0007669"/>
    <property type="project" value="InterPro"/>
</dbReference>
<feature type="domain" description="Response regulatory" evidence="3">
    <location>
        <begin position="47"/>
        <end position="163"/>
    </location>
</feature>
<name>A0A0P9PB96_9PSED</name>
<sequence>MSASVRSPPPAVKFNHRLAQPPTRAVVVMAAIYKIKGSSMSADAENVVLIVEDEPLILMLLADYLSGEGYRVLKAENGEQAFEILATKPHLDLMITDYRLPGGVSGVQIAEPAIMLRPELKVIFISGYPAEILDSGSPIALKAPILAKPFTMDTLHTQIQKLLA</sequence>
<gene>
    <name evidence="4" type="ORF">ALO75_02789</name>
</gene>
<evidence type="ECO:0000256" key="1">
    <source>
        <dbReference type="ARBA" id="ARBA00022553"/>
    </source>
</evidence>
<dbReference type="Pfam" id="PF00072">
    <property type="entry name" value="Response_reg"/>
    <property type="match status" value="1"/>
</dbReference>
<reference evidence="4 5" key="1">
    <citation type="submission" date="2015-09" db="EMBL/GenBank/DDBJ databases">
        <title>Genome announcement of multiple Pseudomonas syringae strains.</title>
        <authorList>
            <person name="Thakur S."/>
            <person name="Wang P.W."/>
            <person name="Gong Y."/>
            <person name="Weir B.S."/>
            <person name="Guttman D.S."/>
        </authorList>
    </citation>
    <scope>NUCLEOTIDE SEQUENCE [LARGE SCALE GENOMIC DNA]</scope>
    <source>
        <strain evidence="4 5">ICMP17001</strain>
    </source>
</reference>
<dbReference type="InterPro" id="IPR011006">
    <property type="entry name" value="CheY-like_superfamily"/>
</dbReference>
<feature type="modified residue" description="4-aspartylphosphate" evidence="2">
    <location>
        <position position="97"/>
    </location>
</feature>
<dbReference type="PANTHER" id="PTHR44591">
    <property type="entry name" value="STRESS RESPONSE REGULATOR PROTEIN 1"/>
    <property type="match status" value="1"/>
</dbReference>
<keyword evidence="1 2" id="KW-0597">Phosphoprotein</keyword>
<dbReference type="PANTHER" id="PTHR44591:SF3">
    <property type="entry name" value="RESPONSE REGULATORY DOMAIN-CONTAINING PROTEIN"/>
    <property type="match status" value="1"/>
</dbReference>
<dbReference type="SMART" id="SM00448">
    <property type="entry name" value="REC"/>
    <property type="match status" value="1"/>
</dbReference>
<dbReference type="InterPro" id="IPR050595">
    <property type="entry name" value="Bact_response_regulator"/>
</dbReference>
<dbReference type="PATRIC" id="fig|317659.3.peg.4348"/>
<dbReference type="Gene3D" id="3.40.50.2300">
    <property type="match status" value="1"/>
</dbReference>
<proteinExistence type="predicted"/>
<evidence type="ECO:0000313" key="4">
    <source>
        <dbReference type="EMBL" id="KPW96083.1"/>
    </source>
</evidence>
<evidence type="ECO:0000256" key="2">
    <source>
        <dbReference type="PROSITE-ProRule" id="PRU00169"/>
    </source>
</evidence>
<dbReference type="PROSITE" id="PS50110">
    <property type="entry name" value="RESPONSE_REGULATORY"/>
    <property type="match status" value="1"/>
</dbReference>
<organism evidence="4 5">
    <name type="scientific">Pseudomonas syringae pv. coryli</name>
    <dbReference type="NCBI Taxonomy" id="317659"/>
    <lineage>
        <taxon>Bacteria</taxon>
        <taxon>Pseudomonadati</taxon>
        <taxon>Pseudomonadota</taxon>
        <taxon>Gammaproteobacteria</taxon>
        <taxon>Pseudomonadales</taxon>
        <taxon>Pseudomonadaceae</taxon>
        <taxon>Pseudomonas</taxon>
    </lineage>
</organism>
<comment type="caution">
    <text evidence="4">The sequence shown here is derived from an EMBL/GenBank/DDBJ whole genome shotgun (WGS) entry which is preliminary data.</text>
</comment>
<evidence type="ECO:0000313" key="5">
    <source>
        <dbReference type="Proteomes" id="UP000051335"/>
    </source>
</evidence>
<dbReference type="Proteomes" id="UP000051335">
    <property type="component" value="Unassembled WGS sequence"/>
</dbReference>
<protein>
    <submittedName>
        <fullName evidence="4">Response regulator receiver</fullName>
    </submittedName>
</protein>
<dbReference type="SUPFAM" id="SSF52172">
    <property type="entry name" value="CheY-like"/>
    <property type="match status" value="1"/>
</dbReference>
<evidence type="ECO:0000259" key="3">
    <source>
        <dbReference type="PROSITE" id="PS50110"/>
    </source>
</evidence>
<dbReference type="InterPro" id="IPR001789">
    <property type="entry name" value="Sig_transdc_resp-reg_receiver"/>
</dbReference>
<dbReference type="AlphaFoldDB" id="A0A0P9PB96"/>
<dbReference type="EMBL" id="LJQC01000669">
    <property type="protein sequence ID" value="KPW96083.1"/>
    <property type="molecule type" value="Genomic_DNA"/>
</dbReference>
<keyword evidence="5" id="KW-1185">Reference proteome</keyword>